<keyword evidence="1" id="KW-0472">Membrane</keyword>
<dbReference type="OrthoDB" id="129479at2"/>
<protein>
    <recommendedName>
        <fullName evidence="4">Transmembrane protein</fullName>
    </recommendedName>
</protein>
<feature type="transmembrane region" description="Helical" evidence="1">
    <location>
        <begin position="147"/>
        <end position="167"/>
    </location>
</feature>
<name>A0A174X337_9CLOT</name>
<sequence length="501" mass="57441">MKLKDNIKNNYTKYIIGTFIIISALLIAYILFKYPQVGVADQGDFDRVMGLSGLSLLDSDKMNPDFKRFYDYIVTDYKINTNIFTLLITLFGSSMGYLITFISYICKVLGQEVFKTQYLAIAYAIIYISSIAIILKNLNIKSKLKLTIVALVSIFVFMDGNYILWFNSLYGEPMMLCTLLLFIGTFLYYINCKYVRHDESNIASKISLVYIGAFMFLGSKMQVFTTLPFVVILLCKILWDNRKILTRKNLILLSVFLAVVVIYPVQINMVNKNISKDTQYNSVFYGVLNGSETPEQDLIDLGLNPDMAGEAGKHSYLDASEYVKYIPRTPITEEEFYSKISNGKLAKFYLTHPKRLIEGMQYTAGKAFITSTSLGKCYRADSEEPVREFNRFTTWSNFRETKLPTKLWFILSVFIGIFIVSLIKFIKSSGNEEVRNKILLLWGIMLIGGIQFPMPFVGNGQADTAKQLYLFNFVFDILLIIGVLWSLFKLIDFIKDKIVKR</sequence>
<feature type="transmembrane region" description="Helical" evidence="1">
    <location>
        <begin position="251"/>
        <end position="269"/>
    </location>
</feature>
<keyword evidence="1" id="KW-0812">Transmembrane</keyword>
<comment type="caution">
    <text evidence="2">The sequence shown here is derived from an EMBL/GenBank/DDBJ whole genome shotgun (WGS) entry which is preliminary data.</text>
</comment>
<feature type="transmembrane region" description="Helical" evidence="1">
    <location>
        <begin position="12"/>
        <end position="32"/>
    </location>
</feature>
<evidence type="ECO:0000313" key="2">
    <source>
        <dbReference type="EMBL" id="OBY09699.1"/>
    </source>
</evidence>
<feature type="transmembrane region" description="Helical" evidence="1">
    <location>
        <begin position="223"/>
        <end position="239"/>
    </location>
</feature>
<evidence type="ECO:0008006" key="4">
    <source>
        <dbReference type="Google" id="ProtNLM"/>
    </source>
</evidence>
<keyword evidence="1" id="KW-1133">Transmembrane helix</keyword>
<dbReference type="eggNOG" id="ENOG502ZBFR">
    <property type="taxonomic scope" value="Bacteria"/>
</dbReference>
<organism evidence="2 3">
    <name type="scientific">Clostridium paraputrificum</name>
    <dbReference type="NCBI Taxonomy" id="29363"/>
    <lineage>
        <taxon>Bacteria</taxon>
        <taxon>Bacillati</taxon>
        <taxon>Bacillota</taxon>
        <taxon>Clostridia</taxon>
        <taxon>Eubacteriales</taxon>
        <taxon>Clostridiaceae</taxon>
        <taxon>Clostridium</taxon>
    </lineage>
</organism>
<feature type="transmembrane region" description="Helical" evidence="1">
    <location>
        <begin position="469"/>
        <end position="491"/>
    </location>
</feature>
<feature type="transmembrane region" description="Helical" evidence="1">
    <location>
        <begin position="202"/>
        <end position="217"/>
    </location>
</feature>
<evidence type="ECO:0000313" key="3">
    <source>
        <dbReference type="Proteomes" id="UP000092714"/>
    </source>
</evidence>
<dbReference type="EMBL" id="MAPZ01000027">
    <property type="protein sequence ID" value="OBY09699.1"/>
    <property type="molecule type" value="Genomic_DNA"/>
</dbReference>
<dbReference type="GeneID" id="42777082"/>
<accession>A0A174X337</accession>
<feature type="transmembrane region" description="Helical" evidence="1">
    <location>
        <begin position="173"/>
        <end position="190"/>
    </location>
</feature>
<reference evidence="2 3" key="1">
    <citation type="submission" date="2016-06" db="EMBL/GenBank/DDBJ databases">
        <authorList>
            <person name="Kjaerup R.B."/>
            <person name="Dalgaard T.S."/>
            <person name="Juul-Madsen H.R."/>
        </authorList>
    </citation>
    <scope>NUCLEOTIDE SEQUENCE [LARGE SCALE GENOMIC DNA]</scope>
    <source>
        <strain evidence="2 3">373-A1</strain>
    </source>
</reference>
<feature type="transmembrane region" description="Helical" evidence="1">
    <location>
        <begin position="83"/>
        <end position="105"/>
    </location>
</feature>
<dbReference type="AlphaFoldDB" id="A0A174X337"/>
<feature type="transmembrane region" description="Helical" evidence="1">
    <location>
        <begin position="407"/>
        <end position="426"/>
    </location>
</feature>
<evidence type="ECO:0000256" key="1">
    <source>
        <dbReference type="SAM" id="Phobius"/>
    </source>
</evidence>
<dbReference type="RefSeq" id="WP_027099237.1">
    <property type="nucleotide sequence ID" value="NZ_CABJAZ010000017.1"/>
</dbReference>
<proteinExistence type="predicted"/>
<dbReference type="Proteomes" id="UP000092714">
    <property type="component" value="Unassembled WGS sequence"/>
</dbReference>
<feature type="transmembrane region" description="Helical" evidence="1">
    <location>
        <begin position="438"/>
        <end position="457"/>
    </location>
</feature>
<feature type="transmembrane region" description="Helical" evidence="1">
    <location>
        <begin position="117"/>
        <end position="135"/>
    </location>
</feature>
<gene>
    <name evidence="2" type="ORF">CP373A1_14630</name>
</gene>
<keyword evidence="3" id="KW-1185">Reference proteome</keyword>